<feature type="region of interest" description="Disordered" evidence="18">
    <location>
        <begin position="166"/>
        <end position="197"/>
    </location>
</feature>
<keyword evidence="14" id="KW-0239">DNA-directed DNA polymerase</keyword>
<comment type="caution">
    <text evidence="20">The sequence shown here is derived from an EMBL/GenBank/DDBJ whole genome shotgun (WGS) entry which is preliminary data.</text>
</comment>
<dbReference type="InterPro" id="IPR054722">
    <property type="entry name" value="PolX-like_BBD"/>
</dbReference>
<evidence type="ECO:0000259" key="19">
    <source>
        <dbReference type="PROSITE" id="PS50994"/>
    </source>
</evidence>
<evidence type="ECO:0000256" key="9">
    <source>
        <dbReference type="ARBA" id="ARBA00022801"/>
    </source>
</evidence>
<evidence type="ECO:0000256" key="5">
    <source>
        <dbReference type="ARBA" id="ARBA00022723"/>
    </source>
</evidence>
<sequence length="1318" mass="149140">MNMIFRAHGLEQIVYGGRTCPELPEAPTAAQKKEYTEWQKDDARAASLIATALGGPIAELVLTCTHAKEIWDKLSASTRNPQEDISTHIAKLQKLFVDLNEELKKQNENTLSEKMLIGRVLSTLDDEFNNFKDVWDTIPIKDQTLNLLIEKLCAIEMRTEAPPSPVTALAAKKVHPHKCSKKSTKPEPRASEEDPKSKFPCNYCKKKGHWIADCPKRQNSQKNPSASKPKSKANICGFITQALNTSEEKGTNSRDWYCDSGASCHITWSRELLTDYREFSNPEIILVGKAGTTMQALGIGTVRLSVYASGKWQSQCMKNVRYVPEASANLFSVMAASRNGFETVLNNRGLVIRTIKDKITAATGRLKNNLFVMNFKDFQVVEPKQAACAKLASAPDLQSYHERLGHQNNNHVKKLLKRLNLPVDDKKDSICDGCALGKMHRLPFRPRPNKATKVGEVIHADLCGPMETESIGKAKYFACFKDEFSKFRRLFFLKHKGETHDALKSFLNEAKTKGHIVKSLRCDGGKEFDNKDTRRMLSEFGIEILIGPPHTPQQNGSAERENRTIVESARSMLNSSGLPKMLWAEACNTAAYLLNLTGKSSDPNKTPHELWYGKPLTSIKHLRVFGTPCYVHVPKQNRQKFDDKALPGNFVGYVNDRDGYRVWIPTVRNVIRSHDVRFKEDRLDSTQNDPKEKLDIPEKSIVLEVPKISETTECPNPESPETLADSESDSETEEIERERRLRGRPKILRTGKPGRPRKIFQREIQDSENANFCFLGEIPMKRALSGNECNEWMRTMSEEIQSILRNDTWELVDRPEDKQIIGSRMVLRNKFKADGSFERRKARLVAQGFNQKPGIHFKETFAPVARLGTIRMAIALAARYGMIIEQLDIASAYLQGKLDETIFMEPPEQLEGILELIIEDPKTNSDIRKKAKKMLKTARSGNKVCLLKKSLYGLRQAGRNWHRELNSVLTSFGARPTKSDPCLYSIQKENRSGLIIVYVDDILVISRDKDMISFIKSKLSDRFDVRELGIVKNCLGIEFSIDEDKIILQQRGYIRELLTRFGMEECKPVSTPMDLGTKLQKPSKTENEEAEKLPYRELVGALTYLSVATRPDIAFSVSYLGQFNDNYDNSHWIAAKRVLRYLKGTMDLGLVYERRAGGITGYVDADWGNCPMDRKSYTGYVFLFSGGPISWDSRKQKTVALSSTEAEFMALSDVLKEAKYLQKLLNELPIEEDFPSISLHCDNLGAIKLAQNPVFHARTKHVDIRCHFIREALENGTVSLQHISTEEMIADVLTKGLTRQKHENCVGRLIHPVSIEGK</sequence>
<dbReference type="SUPFAM" id="SSF57756">
    <property type="entry name" value="Retrovirus zinc finger-like domains"/>
    <property type="match status" value="1"/>
</dbReference>
<dbReference type="InterPro" id="IPR039537">
    <property type="entry name" value="Retrotran_Ty1/copia-like"/>
</dbReference>
<evidence type="ECO:0000256" key="7">
    <source>
        <dbReference type="ARBA" id="ARBA00022750"/>
    </source>
</evidence>
<keyword evidence="12" id="KW-0229">DNA integration</keyword>
<dbReference type="Gene3D" id="4.10.60.10">
    <property type="entry name" value="Zinc finger, CCHC-type"/>
    <property type="match status" value="1"/>
</dbReference>
<dbReference type="GO" id="GO:0004519">
    <property type="term" value="F:endonuclease activity"/>
    <property type="evidence" value="ECO:0007669"/>
    <property type="project" value="UniProtKB-KW"/>
</dbReference>
<dbReference type="EMBL" id="JARGDH010000001">
    <property type="protein sequence ID" value="KAL0280681.1"/>
    <property type="molecule type" value="Genomic_DNA"/>
</dbReference>
<feature type="compositionally biased region" description="Basic and acidic residues" evidence="18">
    <location>
        <begin position="184"/>
        <end position="197"/>
    </location>
</feature>
<dbReference type="Pfam" id="PF14223">
    <property type="entry name" value="Retrotran_gag_2"/>
    <property type="match status" value="1"/>
</dbReference>
<dbReference type="CDD" id="cd09272">
    <property type="entry name" value="RNase_HI_RT_Ty1"/>
    <property type="match status" value="1"/>
</dbReference>
<evidence type="ECO:0000256" key="16">
    <source>
        <dbReference type="ARBA" id="ARBA00023172"/>
    </source>
</evidence>
<evidence type="ECO:0000256" key="15">
    <source>
        <dbReference type="ARBA" id="ARBA00023113"/>
    </source>
</evidence>
<keyword evidence="3" id="KW-0645">Protease</keyword>
<dbReference type="GO" id="GO:0004190">
    <property type="term" value="F:aspartic-type endopeptidase activity"/>
    <property type="evidence" value="ECO:0007669"/>
    <property type="project" value="UniProtKB-KW"/>
</dbReference>
<dbReference type="Gene3D" id="3.30.420.10">
    <property type="entry name" value="Ribonuclease H-like superfamily/Ribonuclease H"/>
    <property type="match status" value="1"/>
</dbReference>
<dbReference type="InterPro" id="IPR025724">
    <property type="entry name" value="GAG-pre-integrase_dom"/>
</dbReference>
<keyword evidence="9" id="KW-0378">Hydrolase</keyword>
<dbReference type="InterPro" id="IPR043502">
    <property type="entry name" value="DNA/RNA_pol_sf"/>
</dbReference>
<name>A0AAW2IF66_9NEOP</name>
<dbReference type="InterPro" id="IPR036875">
    <property type="entry name" value="Znf_CCHC_sf"/>
</dbReference>
<comment type="function">
    <text evidence="1">The aspartyl protease (PR) mediates the proteolytic cleavages of the Gag and Gag-Pol polyproteins after assembly of the VLP.</text>
</comment>
<feature type="compositionally biased region" description="Basic residues" evidence="18">
    <location>
        <begin position="740"/>
        <end position="754"/>
    </location>
</feature>
<dbReference type="GO" id="GO:0008270">
    <property type="term" value="F:zinc ion binding"/>
    <property type="evidence" value="ECO:0007669"/>
    <property type="project" value="InterPro"/>
</dbReference>
<dbReference type="InterPro" id="IPR013103">
    <property type="entry name" value="RVT_2"/>
</dbReference>
<dbReference type="GO" id="GO:0015074">
    <property type="term" value="P:DNA integration"/>
    <property type="evidence" value="ECO:0007669"/>
    <property type="project" value="UniProtKB-KW"/>
</dbReference>
<evidence type="ECO:0000256" key="10">
    <source>
        <dbReference type="ARBA" id="ARBA00022840"/>
    </source>
</evidence>
<dbReference type="Pfam" id="PF22936">
    <property type="entry name" value="Pol_BBD"/>
    <property type="match status" value="1"/>
</dbReference>
<dbReference type="SUPFAM" id="SSF56672">
    <property type="entry name" value="DNA/RNA polymerases"/>
    <property type="match status" value="1"/>
</dbReference>
<keyword evidence="17" id="KW-0511">Multifunctional enzyme</keyword>
<dbReference type="GO" id="GO:0006310">
    <property type="term" value="P:DNA recombination"/>
    <property type="evidence" value="ECO:0007669"/>
    <property type="project" value="UniProtKB-KW"/>
</dbReference>
<evidence type="ECO:0000256" key="1">
    <source>
        <dbReference type="ARBA" id="ARBA00002180"/>
    </source>
</evidence>
<keyword evidence="16" id="KW-0233">DNA recombination</keyword>
<keyword evidence="2" id="KW-1188">Viral release from host cell</keyword>
<keyword evidence="8" id="KW-0255">Endonuclease</keyword>
<dbReference type="GO" id="GO:0003887">
    <property type="term" value="F:DNA-directed DNA polymerase activity"/>
    <property type="evidence" value="ECO:0007669"/>
    <property type="project" value="UniProtKB-KW"/>
</dbReference>
<evidence type="ECO:0000256" key="3">
    <source>
        <dbReference type="ARBA" id="ARBA00022670"/>
    </source>
</evidence>
<keyword evidence="14" id="KW-0808">Transferase</keyword>
<dbReference type="InterPro" id="IPR001584">
    <property type="entry name" value="Integrase_cat-core"/>
</dbReference>
<evidence type="ECO:0000256" key="11">
    <source>
        <dbReference type="ARBA" id="ARBA00022842"/>
    </source>
</evidence>
<evidence type="ECO:0000256" key="8">
    <source>
        <dbReference type="ARBA" id="ARBA00022759"/>
    </source>
</evidence>
<evidence type="ECO:0000256" key="12">
    <source>
        <dbReference type="ARBA" id="ARBA00022908"/>
    </source>
</evidence>
<dbReference type="SMART" id="SM00343">
    <property type="entry name" value="ZnF_C2HC"/>
    <property type="match status" value="1"/>
</dbReference>
<dbReference type="PANTHER" id="PTHR42648">
    <property type="entry name" value="TRANSPOSASE, PUTATIVE-RELATED"/>
    <property type="match status" value="1"/>
</dbReference>
<dbReference type="GO" id="GO:0006508">
    <property type="term" value="P:proteolysis"/>
    <property type="evidence" value="ECO:0007669"/>
    <property type="project" value="UniProtKB-KW"/>
</dbReference>
<evidence type="ECO:0000313" key="20">
    <source>
        <dbReference type="EMBL" id="KAL0280681.1"/>
    </source>
</evidence>
<keyword evidence="11" id="KW-0460">Magnesium</keyword>
<dbReference type="InterPro" id="IPR036397">
    <property type="entry name" value="RNaseH_sf"/>
</dbReference>
<dbReference type="InterPro" id="IPR012337">
    <property type="entry name" value="RNaseH-like_sf"/>
</dbReference>
<dbReference type="SUPFAM" id="SSF53098">
    <property type="entry name" value="Ribonuclease H-like"/>
    <property type="match status" value="1"/>
</dbReference>
<keyword evidence="13" id="KW-0695">RNA-directed DNA polymerase</keyword>
<dbReference type="GO" id="GO:0003676">
    <property type="term" value="F:nucleic acid binding"/>
    <property type="evidence" value="ECO:0007669"/>
    <property type="project" value="InterPro"/>
</dbReference>
<dbReference type="GO" id="GO:0005524">
    <property type="term" value="F:ATP binding"/>
    <property type="evidence" value="ECO:0007669"/>
    <property type="project" value="UniProtKB-KW"/>
</dbReference>
<dbReference type="Pfam" id="PF25597">
    <property type="entry name" value="SH3_retrovirus"/>
    <property type="match status" value="1"/>
</dbReference>
<evidence type="ECO:0000256" key="14">
    <source>
        <dbReference type="ARBA" id="ARBA00022932"/>
    </source>
</evidence>
<reference evidence="20" key="1">
    <citation type="journal article" date="2024" name="Gigascience">
        <title>Chromosome-level genome of the poultry shaft louse Menopon gallinae provides insight into the host-switching and adaptive evolution of parasitic lice.</title>
        <authorList>
            <person name="Xu Y."/>
            <person name="Ma L."/>
            <person name="Liu S."/>
            <person name="Liang Y."/>
            <person name="Liu Q."/>
            <person name="He Z."/>
            <person name="Tian L."/>
            <person name="Duan Y."/>
            <person name="Cai W."/>
            <person name="Li H."/>
            <person name="Song F."/>
        </authorList>
    </citation>
    <scope>NUCLEOTIDE SEQUENCE</scope>
    <source>
        <strain evidence="20">Cailab_2023a</strain>
    </source>
</reference>
<organism evidence="20">
    <name type="scientific">Menopon gallinae</name>
    <name type="common">poultry shaft louse</name>
    <dbReference type="NCBI Taxonomy" id="328185"/>
    <lineage>
        <taxon>Eukaryota</taxon>
        <taxon>Metazoa</taxon>
        <taxon>Ecdysozoa</taxon>
        <taxon>Arthropoda</taxon>
        <taxon>Hexapoda</taxon>
        <taxon>Insecta</taxon>
        <taxon>Pterygota</taxon>
        <taxon>Neoptera</taxon>
        <taxon>Paraneoptera</taxon>
        <taxon>Psocodea</taxon>
        <taxon>Troctomorpha</taxon>
        <taxon>Phthiraptera</taxon>
        <taxon>Amblycera</taxon>
        <taxon>Menoponidae</taxon>
        <taxon>Menopon</taxon>
    </lineage>
</organism>
<keyword evidence="15" id="KW-0917">Virion maturation</keyword>
<feature type="domain" description="Integrase catalytic" evidence="19">
    <location>
        <begin position="444"/>
        <end position="615"/>
    </location>
</feature>
<evidence type="ECO:0000256" key="6">
    <source>
        <dbReference type="ARBA" id="ARBA00022741"/>
    </source>
</evidence>
<dbReference type="Pfam" id="PF07727">
    <property type="entry name" value="RVT_2"/>
    <property type="match status" value="2"/>
</dbReference>
<accession>A0AAW2IF66</accession>
<dbReference type="InterPro" id="IPR057670">
    <property type="entry name" value="SH3_retrovirus"/>
</dbReference>
<keyword evidence="6" id="KW-0547">Nucleotide-binding</keyword>
<evidence type="ECO:0000256" key="18">
    <source>
        <dbReference type="SAM" id="MobiDB-lite"/>
    </source>
</evidence>
<dbReference type="Pfam" id="PF13976">
    <property type="entry name" value="gag_pre-integrs"/>
    <property type="match status" value="1"/>
</dbReference>
<dbReference type="GO" id="GO:0003964">
    <property type="term" value="F:RNA-directed DNA polymerase activity"/>
    <property type="evidence" value="ECO:0007669"/>
    <property type="project" value="UniProtKB-KW"/>
</dbReference>
<feature type="compositionally biased region" description="Basic residues" evidence="18">
    <location>
        <begin position="172"/>
        <end position="183"/>
    </location>
</feature>
<feature type="region of interest" description="Disordered" evidence="18">
    <location>
        <begin position="706"/>
        <end position="754"/>
    </location>
</feature>
<keyword evidence="5" id="KW-0479">Metal-binding</keyword>
<keyword evidence="10" id="KW-0067">ATP-binding</keyword>
<dbReference type="PROSITE" id="PS50994">
    <property type="entry name" value="INTEGRASE"/>
    <property type="match status" value="1"/>
</dbReference>
<proteinExistence type="predicted"/>
<feature type="compositionally biased region" description="Acidic residues" evidence="18">
    <location>
        <begin position="724"/>
        <end position="735"/>
    </location>
</feature>
<evidence type="ECO:0000256" key="2">
    <source>
        <dbReference type="ARBA" id="ARBA00022612"/>
    </source>
</evidence>
<evidence type="ECO:0000256" key="13">
    <source>
        <dbReference type="ARBA" id="ARBA00022918"/>
    </source>
</evidence>
<evidence type="ECO:0000256" key="17">
    <source>
        <dbReference type="ARBA" id="ARBA00023268"/>
    </source>
</evidence>
<protein>
    <recommendedName>
        <fullName evidence="19">Integrase catalytic domain-containing protein</fullName>
    </recommendedName>
</protein>
<dbReference type="PANTHER" id="PTHR42648:SF11">
    <property type="entry name" value="TRANSPOSON TY4-P GAG-POL POLYPROTEIN"/>
    <property type="match status" value="1"/>
</dbReference>
<keyword evidence="4" id="KW-0540">Nuclease</keyword>
<dbReference type="GO" id="GO:0042575">
    <property type="term" value="C:DNA polymerase complex"/>
    <property type="evidence" value="ECO:0007669"/>
    <property type="project" value="UniProtKB-ARBA"/>
</dbReference>
<gene>
    <name evidence="20" type="ORF">PYX00_001907</name>
</gene>
<dbReference type="InterPro" id="IPR001878">
    <property type="entry name" value="Znf_CCHC"/>
</dbReference>
<keyword evidence="14" id="KW-0548">Nucleotidyltransferase</keyword>
<keyword evidence="7" id="KW-0064">Aspartyl protease</keyword>
<evidence type="ECO:0000256" key="4">
    <source>
        <dbReference type="ARBA" id="ARBA00022722"/>
    </source>
</evidence>